<dbReference type="Pfam" id="PF07508">
    <property type="entry name" value="Recombinase"/>
    <property type="match status" value="1"/>
</dbReference>
<dbReference type="GO" id="GO:0000150">
    <property type="term" value="F:DNA strand exchange activity"/>
    <property type="evidence" value="ECO:0007669"/>
    <property type="project" value="InterPro"/>
</dbReference>
<dbReference type="PANTHER" id="PTHR30461:SF2">
    <property type="entry name" value="SERINE RECOMBINASE PINE-RELATED"/>
    <property type="match status" value="1"/>
</dbReference>
<proteinExistence type="predicted"/>
<dbReference type="Gene3D" id="3.90.1750.20">
    <property type="entry name" value="Putative Large Serine Recombinase, Chain B, Domain 2"/>
    <property type="match status" value="1"/>
</dbReference>
<dbReference type="InterPro" id="IPR038109">
    <property type="entry name" value="DNA_bind_recomb_sf"/>
</dbReference>
<feature type="domain" description="Recombinase" evidence="3">
    <location>
        <begin position="1"/>
        <end position="104"/>
    </location>
</feature>
<organism evidence="4 5">
    <name type="scientific">Trueperella pyogenes</name>
    <dbReference type="NCBI Taxonomy" id="1661"/>
    <lineage>
        <taxon>Bacteria</taxon>
        <taxon>Bacillati</taxon>
        <taxon>Actinomycetota</taxon>
        <taxon>Actinomycetes</taxon>
        <taxon>Actinomycetales</taxon>
        <taxon>Actinomycetaceae</taxon>
        <taxon>Trueperella</taxon>
    </lineage>
</organism>
<dbReference type="InterPro" id="IPR011109">
    <property type="entry name" value="DNA_bind_recombinase_dom"/>
</dbReference>
<dbReference type="InterPro" id="IPR025827">
    <property type="entry name" value="Zn_ribbon_recom_dom"/>
</dbReference>
<dbReference type="PANTHER" id="PTHR30461">
    <property type="entry name" value="DNA-INVERTASE FROM LAMBDOID PROPHAGE"/>
    <property type="match status" value="1"/>
</dbReference>
<keyword evidence="2" id="KW-0233">DNA recombination</keyword>
<evidence type="ECO:0000256" key="2">
    <source>
        <dbReference type="ARBA" id="ARBA00023172"/>
    </source>
</evidence>
<dbReference type="PROSITE" id="PS51737">
    <property type="entry name" value="RECOMBINASE_DNA_BIND"/>
    <property type="match status" value="1"/>
</dbReference>
<accession>A0A3S9QMR8</accession>
<sequence>MIYQLFLDGRAISEIRAGLQQRGILTPRGTTRWSTSTVRSILSNEKYKGDALLQRTFTADFLTKRIEVNEGEVPQYYLTSNHEPIIEPRVWDQVHYELATRHGNIKTSKVGLFSTRLKCGECGAWYGRKTWASTTKYKYMVWRCNAKYDHDQPCKTATQRDEQIQDAFLQALNQLSKQHRGQNRLPQTITGTFDTASLEAESTSLDEKIRDLADQIEELIAENQRVAPDQDLFQARYTALDAKCQKTVARKQAIDAEIAARQAKLTAIKTAYKQLADKPVERLQPSQRTALIDHAVVRESEIRFVFRTGDTIRATLT</sequence>
<dbReference type="Proteomes" id="UP000275951">
    <property type="component" value="Chromosome"/>
</dbReference>
<protein>
    <recommendedName>
        <fullName evidence="3">Recombinase domain-containing protein</fullName>
    </recommendedName>
</protein>
<dbReference type="GO" id="GO:0003677">
    <property type="term" value="F:DNA binding"/>
    <property type="evidence" value="ECO:0007669"/>
    <property type="project" value="UniProtKB-KW"/>
</dbReference>
<evidence type="ECO:0000259" key="3">
    <source>
        <dbReference type="PROSITE" id="PS51737"/>
    </source>
</evidence>
<dbReference type="InterPro" id="IPR050639">
    <property type="entry name" value="SSR_resolvase"/>
</dbReference>
<gene>
    <name evidence="4" type="ORF">EBQ10_07935</name>
</gene>
<dbReference type="EMBL" id="CP033905">
    <property type="protein sequence ID" value="AZR07227.1"/>
    <property type="molecule type" value="Genomic_DNA"/>
</dbReference>
<dbReference type="AlphaFoldDB" id="A0A3S9QMR8"/>
<name>A0A3S9QMR8_9ACTO</name>
<keyword evidence="1" id="KW-0238">DNA-binding</keyword>
<evidence type="ECO:0000313" key="4">
    <source>
        <dbReference type="EMBL" id="AZR07227.1"/>
    </source>
</evidence>
<evidence type="ECO:0000313" key="5">
    <source>
        <dbReference type="Proteomes" id="UP000275951"/>
    </source>
</evidence>
<dbReference type="RefSeq" id="WP_108726298.1">
    <property type="nucleotide sequence ID" value="NZ_CP033905.1"/>
</dbReference>
<evidence type="ECO:0000256" key="1">
    <source>
        <dbReference type="ARBA" id="ARBA00023125"/>
    </source>
</evidence>
<dbReference type="Pfam" id="PF13408">
    <property type="entry name" value="Zn_ribbon_recom"/>
    <property type="match status" value="1"/>
</dbReference>
<reference evidence="4 5" key="1">
    <citation type="submission" date="2018-11" db="EMBL/GenBank/DDBJ databases">
        <title>Multidrug-resistant genes are associated with an 42-kb island TGI1 carrying a complex class 1 integron in a Trueperella pyogenes.</title>
        <authorList>
            <person name="Dong W."/>
        </authorList>
    </citation>
    <scope>NUCLEOTIDE SEQUENCE [LARGE SCALE GENOMIC DNA]</scope>
    <source>
        <strain evidence="4 5">TP4</strain>
    </source>
</reference>